<dbReference type="Pfam" id="PF04438">
    <property type="entry name" value="zf-HIT"/>
    <property type="match status" value="1"/>
</dbReference>
<keyword evidence="3" id="KW-0597">Phosphoprotein</keyword>
<evidence type="ECO:0000256" key="5">
    <source>
        <dbReference type="ARBA" id="ARBA00022771"/>
    </source>
</evidence>
<evidence type="ECO:0000256" key="12">
    <source>
        <dbReference type="ARBA" id="ARBA00077531"/>
    </source>
</evidence>
<evidence type="ECO:0000256" key="3">
    <source>
        <dbReference type="ARBA" id="ARBA00022553"/>
    </source>
</evidence>
<dbReference type="Gene3D" id="3.30.60.190">
    <property type="match status" value="1"/>
</dbReference>
<comment type="caution">
    <text evidence="15">The sequence shown here is derived from an EMBL/GenBank/DDBJ whole genome shotgun (WGS) entry which is preliminary data.</text>
</comment>
<evidence type="ECO:0000256" key="6">
    <source>
        <dbReference type="ARBA" id="ARBA00022833"/>
    </source>
</evidence>
<dbReference type="InterPro" id="IPR007529">
    <property type="entry name" value="Znf_HIT"/>
</dbReference>
<keyword evidence="16" id="KW-1185">Reference proteome</keyword>
<keyword evidence="5 13" id="KW-0863">Zinc-finger</keyword>
<dbReference type="Proteomes" id="UP001419268">
    <property type="component" value="Unassembled WGS sequence"/>
</dbReference>
<dbReference type="GO" id="GO:0008270">
    <property type="term" value="F:zinc ion binding"/>
    <property type="evidence" value="ECO:0007669"/>
    <property type="project" value="UniProtKB-UniRule"/>
</dbReference>
<reference evidence="15 16" key="1">
    <citation type="submission" date="2024-01" db="EMBL/GenBank/DDBJ databases">
        <title>Genome assemblies of Stephania.</title>
        <authorList>
            <person name="Yang L."/>
        </authorList>
    </citation>
    <scope>NUCLEOTIDE SEQUENCE [LARGE SCALE GENOMIC DNA]</scope>
    <source>
        <strain evidence="15">JXDWG</strain>
        <tissue evidence="15">Leaf</tissue>
    </source>
</reference>
<dbReference type="GO" id="GO:0048254">
    <property type="term" value="P:snoRNA localization"/>
    <property type="evidence" value="ECO:0007669"/>
    <property type="project" value="TreeGrafter"/>
</dbReference>
<keyword evidence="1" id="KW-1017">Isopeptide bond</keyword>
<proteinExistence type="inferred from homology"/>
<evidence type="ECO:0000256" key="8">
    <source>
        <dbReference type="ARBA" id="ARBA00049598"/>
    </source>
</evidence>
<dbReference type="AlphaFoldDB" id="A0AAP0EL78"/>
<dbReference type="GO" id="GO:0000463">
    <property type="term" value="P:maturation of LSU-rRNA from tricistronic rRNA transcript (SSU-rRNA, 5.8S rRNA, LSU-rRNA)"/>
    <property type="evidence" value="ECO:0007669"/>
    <property type="project" value="TreeGrafter"/>
</dbReference>
<dbReference type="FunFam" id="3.30.60.190:FF:000001">
    <property type="entry name" value="box C/D snoRNA protein 1"/>
    <property type="match status" value="1"/>
</dbReference>
<evidence type="ECO:0000259" key="14">
    <source>
        <dbReference type="PROSITE" id="PS51083"/>
    </source>
</evidence>
<evidence type="ECO:0000256" key="1">
    <source>
        <dbReference type="ARBA" id="ARBA00022499"/>
    </source>
</evidence>
<dbReference type="PANTHER" id="PTHR13483">
    <property type="entry name" value="BOX C_D SNORNA PROTEIN 1-RELATED"/>
    <property type="match status" value="1"/>
</dbReference>
<accession>A0AAP0EL78</accession>
<evidence type="ECO:0000256" key="13">
    <source>
        <dbReference type="PROSITE-ProRule" id="PRU00453"/>
    </source>
</evidence>
<evidence type="ECO:0000256" key="11">
    <source>
        <dbReference type="ARBA" id="ARBA00068630"/>
    </source>
</evidence>
<dbReference type="SUPFAM" id="SSF144232">
    <property type="entry name" value="HIT/MYND zinc finger-like"/>
    <property type="match status" value="1"/>
</dbReference>
<protein>
    <recommendedName>
        <fullName evidence="11">Box C/D snoRNA protein 1</fullName>
    </recommendedName>
    <alternativeName>
        <fullName evidence="12">Zinc finger HIT domain-containing protein 6</fullName>
    </alternativeName>
</protein>
<comment type="subunit">
    <text evidence="10">Interacts with FBL, SNU13, NOP58, NUFIP1, RUVBL1, RUVBL2 and TAF9. Interacts (via HIT-type zinc finger) with the RUVBL1/RUVBL2 complex in the presence of ADP.</text>
</comment>
<keyword evidence="6" id="KW-0862">Zinc</keyword>
<dbReference type="EMBL" id="JBBNAG010000011">
    <property type="protein sequence ID" value="KAK9095545.1"/>
    <property type="molecule type" value="Genomic_DNA"/>
</dbReference>
<dbReference type="Pfam" id="PF25790">
    <property type="entry name" value="BCD1"/>
    <property type="match status" value="1"/>
</dbReference>
<dbReference type="CDD" id="cd23023">
    <property type="entry name" value="zf-HIT_BCD1"/>
    <property type="match status" value="1"/>
</dbReference>
<keyword evidence="2" id="KW-0690">Ribosome biogenesis</keyword>
<dbReference type="InterPro" id="IPR051639">
    <property type="entry name" value="BCD1"/>
</dbReference>
<dbReference type="GO" id="GO:0005634">
    <property type="term" value="C:nucleus"/>
    <property type="evidence" value="ECO:0007669"/>
    <property type="project" value="TreeGrafter"/>
</dbReference>
<comment type="function">
    <text evidence="8">Required for box C/D snoRNAs accumulation involved in snoRNA processing, snoRNA transport to the nucleolus and ribosome biogenesis.</text>
</comment>
<evidence type="ECO:0000256" key="10">
    <source>
        <dbReference type="ARBA" id="ARBA00061949"/>
    </source>
</evidence>
<dbReference type="InterPro" id="IPR057721">
    <property type="entry name" value="BCD1_alpha/beta"/>
</dbReference>
<organism evidence="15 16">
    <name type="scientific">Stephania cephalantha</name>
    <dbReference type="NCBI Taxonomy" id="152367"/>
    <lineage>
        <taxon>Eukaryota</taxon>
        <taxon>Viridiplantae</taxon>
        <taxon>Streptophyta</taxon>
        <taxon>Embryophyta</taxon>
        <taxon>Tracheophyta</taxon>
        <taxon>Spermatophyta</taxon>
        <taxon>Magnoliopsida</taxon>
        <taxon>Ranunculales</taxon>
        <taxon>Menispermaceae</taxon>
        <taxon>Menispermoideae</taxon>
        <taxon>Cissampelideae</taxon>
        <taxon>Stephania</taxon>
    </lineage>
</organism>
<dbReference type="PANTHER" id="PTHR13483:SF3">
    <property type="entry name" value="BOX C_D SNORNA PROTEIN 1"/>
    <property type="match status" value="1"/>
</dbReference>
<keyword evidence="7" id="KW-0832">Ubl conjugation</keyword>
<dbReference type="GO" id="GO:0070761">
    <property type="term" value="C:pre-snoRNP complex"/>
    <property type="evidence" value="ECO:0007669"/>
    <property type="project" value="TreeGrafter"/>
</dbReference>
<gene>
    <name evidence="15" type="ORF">Scep_027014</name>
</gene>
<dbReference type="GO" id="GO:0000492">
    <property type="term" value="P:box C/D snoRNP assembly"/>
    <property type="evidence" value="ECO:0007669"/>
    <property type="project" value="TreeGrafter"/>
</dbReference>
<comment type="similarity">
    <text evidence="9">Belongs to the BCD1 family.</text>
</comment>
<evidence type="ECO:0000256" key="7">
    <source>
        <dbReference type="ARBA" id="ARBA00022843"/>
    </source>
</evidence>
<evidence type="ECO:0000256" key="4">
    <source>
        <dbReference type="ARBA" id="ARBA00022723"/>
    </source>
</evidence>
<name>A0AAP0EL78_9MAGN</name>
<evidence type="ECO:0000313" key="15">
    <source>
        <dbReference type="EMBL" id="KAK9095545.1"/>
    </source>
</evidence>
<evidence type="ECO:0000256" key="9">
    <source>
        <dbReference type="ARBA" id="ARBA00049654"/>
    </source>
</evidence>
<dbReference type="PROSITE" id="PS51083">
    <property type="entry name" value="ZF_HIT"/>
    <property type="match status" value="1"/>
</dbReference>
<keyword evidence="4" id="KW-0479">Metal-binding</keyword>
<evidence type="ECO:0000313" key="16">
    <source>
        <dbReference type="Proteomes" id="UP001419268"/>
    </source>
</evidence>
<evidence type="ECO:0000256" key="2">
    <source>
        <dbReference type="ARBA" id="ARBA00022517"/>
    </source>
</evidence>
<feature type="domain" description="HIT-type" evidence="14">
    <location>
        <begin position="15"/>
        <end position="49"/>
    </location>
</feature>
<sequence length="374" mass="42293">MEVDKIASSDKSLLCEECSLNPWKYKCPGCSIRSCSLPCVKSHKNRTSCTGKRPRTEVVPLSQFNDNLLISDYNFLEEAKRIAESAERMRNAVLGNPYFKLPFKLRALKNAAARQKIVLLFLPSGMSKRKQNQTRYNPKTKSILWMVEWRFHSTDVVLVDKCVDENTSLSAVIEKHLNQGPWNNQLRPFCDEKLDSLRFFIRKSARGAKSAFVELDVEAPMSKQLAGTTIVEYPVIHVYLPSSKCDFEVIKVVKSFPQESQLKEPADNDLPSPKGVPFIEEEIEDAIAENPQILDLMKYRDPPFLDNTPVNNVANSMEFGVGETNNYDFEQDLGDAYSSIIGEADPDSYFDFEGACFEGVIEGEELEDGEIRGC</sequence>